<dbReference type="GO" id="GO:0005634">
    <property type="term" value="C:nucleus"/>
    <property type="evidence" value="ECO:0007669"/>
    <property type="project" value="TreeGrafter"/>
</dbReference>
<reference evidence="2" key="2">
    <citation type="submission" date="2015-06" db="UniProtKB">
        <authorList>
            <consortium name="EnsemblMetazoa"/>
        </authorList>
    </citation>
    <scope>IDENTIFICATION</scope>
</reference>
<dbReference type="Gene3D" id="1.10.150.50">
    <property type="entry name" value="Transcription Factor, Ets-1"/>
    <property type="match status" value="1"/>
</dbReference>
<dbReference type="STRING" id="32264.T1L059"/>
<evidence type="ECO:0000259" key="1">
    <source>
        <dbReference type="Pfam" id="PF00536"/>
    </source>
</evidence>
<protein>
    <recommendedName>
        <fullName evidence="1">SAM domain-containing protein</fullName>
    </recommendedName>
</protein>
<dbReference type="GO" id="GO:0045892">
    <property type="term" value="P:negative regulation of DNA-templated transcription"/>
    <property type="evidence" value="ECO:0007669"/>
    <property type="project" value="TreeGrafter"/>
</dbReference>
<name>T1L059_TETUR</name>
<dbReference type="InterPro" id="IPR013761">
    <property type="entry name" value="SAM/pointed_sf"/>
</dbReference>
<dbReference type="InterPro" id="IPR050548">
    <property type="entry name" value="PcG_chromatin_remod_factors"/>
</dbReference>
<evidence type="ECO:0000313" key="3">
    <source>
        <dbReference type="Proteomes" id="UP000015104"/>
    </source>
</evidence>
<dbReference type="InterPro" id="IPR001660">
    <property type="entry name" value="SAM"/>
</dbReference>
<feature type="domain" description="SAM" evidence="1">
    <location>
        <begin position="14"/>
        <end position="52"/>
    </location>
</feature>
<dbReference type="SUPFAM" id="SSF47769">
    <property type="entry name" value="SAM/Pointed domain"/>
    <property type="match status" value="1"/>
</dbReference>
<dbReference type="PANTHER" id="PTHR12247">
    <property type="entry name" value="POLYCOMB GROUP PROTEIN"/>
    <property type="match status" value="1"/>
</dbReference>
<keyword evidence="3" id="KW-1185">Reference proteome</keyword>
<evidence type="ECO:0000313" key="2">
    <source>
        <dbReference type="EnsemblMetazoa" id="tetur29g01300.1"/>
    </source>
</evidence>
<sequence>MVYRPSCQDFGRCFEDEMIDGEAFLLLNQTDLVTHLGIKLGPAVRIYNSILVIRDNIEA</sequence>
<dbReference type="HOGENOM" id="CLU_2963808_0_0_1"/>
<reference evidence="3" key="1">
    <citation type="submission" date="2011-08" db="EMBL/GenBank/DDBJ databases">
        <authorList>
            <person name="Rombauts S."/>
        </authorList>
    </citation>
    <scope>NUCLEOTIDE SEQUENCE</scope>
    <source>
        <strain evidence="3">London</strain>
    </source>
</reference>
<dbReference type="Proteomes" id="UP000015104">
    <property type="component" value="Unassembled WGS sequence"/>
</dbReference>
<dbReference type="EnsemblMetazoa" id="tetur29g01300.1">
    <property type="protein sequence ID" value="tetur29g01300.1"/>
    <property type="gene ID" value="tetur29g01300"/>
</dbReference>
<dbReference type="PANTHER" id="PTHR12247:SF131">
    <property type="entry name" value="LD05287P"/>
    <property type="match status" value="1"/>
</dbReference>
<accession>T1L059</accession>
<proteinExistence type="predicted"/>
<dbReference type="GO" id="GO:0003682">
    <property type="term" value="F:chromatin binding"/>
    <property type="evidence" value="ECO:0007669"/>
    <property type="project" value="TreeGrafter"/>
</dbReference>
<dbReference type="eggNOG" id="KOG3766">
    <property type="taxonomic scope" value="Eukaryota"/>
</dbReference>
<dbReference type="EMBL" id="CAEY01000762">
    <property type="status" value="NOT_ANNOTATED_CDS"/>
    <property type="molecule type" value="Genomic_DNA"/>
</dbReference>
<organism evidence="2 3">
    <name type="scientific">Tetranychus urticae</name>
    <name type="common">Two-spotted spider mite</name>
    <dbReference type="NCBI Taxonomy" id="32264"/>
    <lineage>
        <taxon>Eukaryota</taxon>
        <taxon>Metazoa</taxon>
        <taxon>Ecdysozoa</taxon>
        <taxon>Arthropoda</taxon>
        <taxon>Chelicerata</taxon>
        <taxon>Arachnida</taxon>
        <taxon>Acari</taxon>
        <taxon>Acariformes</taxon>
        <taxon>Trombidiformes</taxon>
        <taxon>Prostigmata</taxon>
        <taxon>Eleutherengona</taxon>
        <taxon>Raphignathae</taxon>
        <taxon>Tetranychoidea</taxon>
        <taxon>Tetranychidae</taxon>
        <taxon>Tetranychus</taxon>
    </lineage>
</organism>
<dbReference type="AlphaFoldDB" id="T1L059"/>
<dbReference type="GO" id="GO:0042393">
    <property type="term" value="F:histone binding"/>
    <property type="evidence" value="ECO:0007669"/>
    <property type="project" value="TreeGrafter"/>
</dbReference>
<dbReference type="Pfam" id="PF00536">
    <property type="entry name" value="SAM_1"/>
    <property type="match status" value="1"/>
</dbReference>